<dbReference type="Pfam" id="PF02597">
    <property type="entry name" value="ThiS"/>
    <property type="match status" value="1"/>
</dbReference>
<gene>
    <name evidence="1" type="ORF">QQ020_24730</name>
</gene>
<sequence>MAKIIIPTPLRKFTDNQKDVQVKGETVIEAINDLIREYPQIGNNILNDDGSIRNFVRVFLGDEDIQALKQEATTIQEDTVISIIPAIAGGIS</sequence>
<keyword evidence="2" id="KW-1185">Reference proteome</keyword>
<dbReference type="InterPro" id="IPR052045">
    <property type="entry name" value="Sulfur_Carrier/Prot_Modifier"/>
</dbReference>
<reference evidence="1" key="1">
    <citation type="submission" date="2023-06" db="EMBL/GenBank/DDBJ databases">
        <title>Genomic of Agaribacillus aureum.</title>
        <authorList>
            <person name="Wang G."/>
        </authorList>
    </citation>
    <scope>NUCLEOTIDE SEQUENCE</scope>
    <source>
        <strain evidence="1">BMA12</strain>
    </source>
</reference>
<dbReference type="EMBL" id="JAUJEB010000006">
    <property type="protein sequence ID" value="MDN5215308.1"/>
    <property type="molecule type" value="Genomic_DNA"/>
</dbReference>
<dbReference type="Gene3D" id="3.10.20.30">
    <property type="match status" value="1"/>
</dbReference>
<dbReference type="PANTHER" id="PTHR38031:SF1">
    <property type="entry name" value="SULFUR CARRIER PROTEIN CYSO"/>
    <property type="match status" value="1"/>
</dbReference>
<dbReference type="InterPro" id="IPR012675">
    <property type="entry name" value="Beta-grasp_dom_sf"/>
</dbReference>
<dbReference type="RefSeq" id="WP_346760643.1">
    <property type="nucleotide sequence ID" value="NZ_JAUJEB010000006.1"/>
</dbReference>
<dbReference type="SUPFAM" id="SSF54285">
    <property type="entry name" value="MoaD/ThiS"/>
    <property type="match status" value="1"/>
</dbReference>
<evidence type="ECO:0000313" key="1">
    <source>
        <dbReference type="EMBL" id="MDN5215308.1"/>
    </source>
</evidence>
<protein>
    <submittedName>
        <fullName evidence="1">MoaD/ThiS family protein</fullName>
    </submittedName>
</protein>
<dbReference type="PANTHER" id="PTHR38031">
    <property type="entry name" value="SULFUR CARRIER PROTEIN SLR0821-RELATED"/>
    <property type="match status" value="1"/>
</dbReference>
<accession>A0ABT8LBZ9</accession>
<organism evidence="1 2">
    <name type="scientific">Agaribacillus aureus</name>
    <dbReference type="NCBI Taxonomy" id="3051825"/>
    <lineage>
        <taxon>Bacteria</taxon>
        <taxon>Pseudomonadati</taxon>
        <taxon>Bacteroidota</taxon>
        <taxon>Cytophagia</taxon>
        <taxon>Cytophagales</taxon>
        <taxon>Splendidivirgaceae</taxon>
        <taxon>Agaribacillus</taxon>
    </lineage>
</organism>
<comment type="caution">
    <text evidence="1">The sequence shown here is derived from an EMBL/GenBank/DDBJ whole genome shotgun (WGS) entry which is preliminary data.</text>
</comment>
<dbReference type="InterPro" id="IPR016155">
    <property type="entry name" value="Mopterin_synth/thiamin_S_b"/>
</dbReference>
<evidence type="ECO:0000313" key="2">
    <source>
        <dbReference type="Proteomes" id="UP001172083"/>
    </source>
</evidence>
<name>A0ABT8LBZ9_9BACT</name>
<proteinExistence type="predicted"/>
<dbReference type="Proteomes" id="UP001172083">
    <property type="component" value="Unassembled WGS sequence"/>
</dbReference>
<dbReference type="InterPro" id="IPR003749">
    <property type="entry name" value="ThiS/MoaD-like"/>
</dbReference>